<evidence type="ECO:0000256" key="3">
    <source>
        <dbReference type="PROSITE-ProRule" id="PRU00042"/>
    </source>
</evidence>
<dbReference type="InterPro" id="IPR013087">
    <property type="entry name" value="Znf_C2H2_type"/>
</dbReference>
<dbReference type="OrthoDB" id="9439903at2759"/>
<evidence type="ECO:0000259" key="5">
    <source>
        <dbReference type="PROSITE" id="PS50157"/>
    </source>
</evidence>
<dbReference type="GO" id="GO:0005634">
    <property type="term" value="C:nucleus"/>
    <property type="evidence" value="ECO:0007669"/>
    <property type="project" value="UniProtKB-SubCell"/>
</dbReference>
<gene>
    <name evidence="6" type="ORF">DNTS_028415</name>
</gene>
<dbReference type="AlphaFoldDB" id="A0A553NW41"/>
<reference evidence="6 7" key="1">
    <citation type="journal article" date="2019" name="Sci. Data">
        <title>Hybrid genome assembly and annotation of Danionella translucida.</title>
        <authorList>
            <person name="Kadobianskyi M."/>
            <person name="Schulze L."/>
            <person name="Schuelke M."/>
            <person name="Judkewitz B."/>
        </authorList>
    </citation>
    <scope>NUCLEOTIDE SEQUENCE [LARGE SCALE GENOMIC DNA]</scope>
    <source>
        <strain evidence="6 7">Bolton</strain>
    </source>
</reference>
<dbReference type="Proteomes" id="UP000316079">
    <property type="component" value="Unassembled WGS sequence"/>
</dbReference>
<comment type="caution">
    <text evidence="6">The sequence shown here is derived from an EMBL/GenBank/DDBJ whole genome shotgun (WGS) entry which is preliminary data.</text>
</comment>
<evidence type="ECO:0000256" key="1">
    <source>
        <dbReference type="ARBA" id="ARBA00004123"/>
    </source>
</evidence>
<dbReference type="Gene3D" id="3.30.160.60">
    <property type="entry name" value="Classic Zinc Finger"/>
    <property type="match status" value="1"/>
</dbReference>
<dbReference type="GO" id="GO:0014003">
    <property type="term" value="P:oligodendrocyte development"/>
    <property type="evidence" value="ECO:0007669"/>
    <property type="project" value="TreeGrafter"/>
</dbReference>
<feature type="domain" description="C2H2-type" evidence="5">
    <location>
        <begin position="398"/>
        <end position="421"/>
    </location>
</feature>
<dbReference type="SUPFAM" id="SSF57667">
    <property type="entry name" value="beta-beta-alpha zinc fingers"/>
    <property type="match status" value="1"/>
</dbReference>
<dbReference type="InterPro" id="IPR046341">
    <property type="entry name" value="SET_dom_sf"/>
</dbReference>
<organism evidence="6 7">
    <name type="scientific">Danionella cerebrum</name>
    <dbReference type="NCBI Taxonomy" id="2873325"/>
    <lineage>
        <taxon>Eukaryota</taxon>
        <taxon>Metazoa</taxon>
        <taxon>Chordata</taxon>
        <taxon>Craniata</taxon>
        <taxon>Vertebrata</taxon>
        <taxon>Euteleostomi</taxon>
        <taxon>Actinopterygii</taxon>
        <taxon>Neopterygii</taxon>
        <taxon>Teleostei</taxon>
        <taxon>Ostariophysi</taxon>
        <taxon>Cypriniformes</taxon>
        <taxon>Danionidae</taxon>
        <taxon>Danioninae</taxon>
        <taxon>Danionella</taxon>
    </lineage>
</organism>
<dbReference type="PROSITE" id="PS00028">
    <property type="entry name" value="ZINC_FINGER_C2H2_1"/>
    <property type="match status" value="2"/>
</dbReference>
<evidence type="ECO:0000256" key="4">
    <source>
        <dbReference type="SAM" id="MobiDB-lite"/>
    </source>
</evidence>
<protein>
    <recommendedName>
        <fullName evidence="5">C2H2-type domain-containing protein</fullName>
    </recommendedName>
</protein>
<keyword evidence="3" id="KW-0479">Metal-binding</keyword>
<keyword evidence="2" id="KW-0539">Nucleus</keyword>
<dbReference type="GO" id="GO:0006355">
    <property type="term" value="P:regulation of DNA-templated transcription"/>
    <property type="evidence" value="ECO:0007669"/>
    <property type="project" value="TreeGrafter"/>
</dbReference>
<feature type="region of interest" description="Disordered" evidence="4">
    <location>
        <begin position="257"/>
        <end position="276"/>
    </location>
</feature>
<feature type="region of interest" description="Disordered" evidence="4">
    <location>
        <begin position="198"/>
        <end position="218"/>
    </location>
</feature>
<dbReference type="STRING" id="623744.A0A553NW41"/>
<dbReference type="PANTHER" id="PTHR16516">
    <property type="entry name" value="AGAP007109-PA"/>
    <property type="match status" value="1"/>
</dbReference>
<dbReference type="PANTHER" id="PTHR16516:SF7">
    <property type="entry name" value="PR DOMAIN ZINC FINGER PROTEIN 8"/>
    <property type="match status" value="1"/>
</dbReference>
<sequence length="421" mass="47496">MGSEELRVQRWIRILSARALTEGSVLGPCAGADSAVAFIACSCSDRRAAEAGELRLDPGSSDYLQMIQSARNTEEQNLELYMKNGHLFFRAIKDIPENTELLAWYGEDLARLLGLSLKDDNNAKGLICSECKQSFLFEFPLLAHQRFFCSVKPTSFLNKFPIPEILSLSCRPTTDFHNIARELENCRKNRLKDAKNLKRRRSLESDTDESDCEPPSLDRDVKESVKRFCLNGVTSHSSSPSCKMTFSKCWSSQGSPSHGCNNTTGAPKSQENATATKSAFTLPPRITSQIQFTANVFPNIPVFSSTPHLHLKSSTLLFNHQSTNKSFISSSNLWLKSLHPQQPVLPRSASSIGLPMQNWCAKCNISFHLTSDLVQHMRSHHKRAQCDERLFRNRDERLKCPVCKEAFRERHHLSRHLTSHS</sequence>
<dbReference type="Pfam" id="PF21549">
    <property type="entry name" value="PRDM2_PR"/>
    <property type="match status" value="1"/>
</dbReference>
<keyword evidence="3" id="KW-0862">Zinc</keyword>
<keyword evidence="7" id="KW-1185">Reference proteome</keyword>
<dbReference type="PROSITE" id="PS50157">
    <property type="entry name" value="ZINC_FINGER_C2H2_2"/>
    <property type="match status" value="3"/>
</dbReference>
<dbReference type="EMBL" id="SRMA01026790">
    <property type="protein sequence ID" value="TRY69646.1"/>
    <property type="molecule type" value="Genomic_DNA"/>
</dbReference>
<evidence type="ECO:0000313" key="6">
    <source>
        <dbReference type="EMBL" id="TRY69646.1"/>
    </source>
</evidence>
<dbReference type="InterPro" id="IPR001214">
    <property type="entry name" value="SET_dom"/>
</dbReference>
<proteinExistence type="predicted"/>
<accession>A0A553NW41</accession>
<dbReference type="Gene3D" id="2.170.270.10">
    <property type="entry name" value="SET domain"/>
    <property type="match status" value="1"/>
</dbReference>
<name>A0A553NW41_9TELE</name>
<dbReference type="GO" id="GO:0008270">
    <property type="term" value="F:zinc ion binding"/>
    <property type="evidence" value="ECO:0007669"/>
    <property type="project" value="UniProtKB-KW"/>
</dbReference>
<feature type="domain" description="C2H2-type" evidence="5">
    <location>
        <begin position="126"/>
        <end position="153"/>
    </location>
</feature>
<comment type="subcellular location">
    <subcellularLocation>
        <location evidence="1">Nucleus</location>
    </subcellularLocation>
</comment>
<keyword evidence="3" id="KW-0863">Zinc-finger</keyword>
<feature type="domain" description="C2H2-type" evidence="5">
    <location>
        <begin position="358"/>
        <end position="385"/>
    </location>
</feature>
<dbReference type="SMART" id="SM00355">
    <property type="entry name" value="ZnF_C2H2"/>
    <property type="match status" value="3"/>
</dbReference>
<dbReference type="InterPro" id="IPR036236">
    <property type="entry name" value="Znf_C2H2_sf"/>
</dbReference>
<evidence type="ECO:0000256" key="2">
    <source>
        <dbReference type="ARBA" id="ARBA00023242"/>
    </source>
</evidence>
<evidence type="ECO:0000313" key="7">
    <source>
        <dbReference type="Proteomes" id="UP000316079"/>
    </source>
</evidence>
<dbReference type="InterPro" id="IPR052296">
    <property type="entry name" value="TR-Histone_Methyltrans"/>
</dbReference>